<evidence type="ECO:0000313" key="2">
    <source>
        <dbReference type="Proteomes" id="UP000007174"/>
    </source>
</evidence>
<gene>
    <name evidence="1" type="ORF">CH063_14762</name>
</gene>
<accession>H1VZZ7</accession>
<organism evidence="1 2">
    <name type="scientific">Colletotrichum higginsianum (strain IMI 349063)</name>
    <name type="common">Crucifer anthracnose fungus</name>
    <dbReference type="NCBI Taxonomy" id="759273"/>
    <lineage>
        <taxon>Eukaryota</taxon>
        <taxon>Fungi</taxon>
        <taxon>Dikarya</taxon>
        <taxon>Ascomycota</taxon>
        <taxon>Pezizomycotina</taxon>
        <taxon>Sordariomycetes</taxon>
        <taxon>Hypocreomycetidae</taxon>
        <taxon>Glomerellales</taxon>
        <taxon>Glomerellaceae</taxon>
        <taxon>Colletotrichum</taxon>
        <taxon>Colletotrichum destructivum species complex</taxon>
    </lineage>
</organism>
<protein>
    <submittedName>
        <fullName evidence="1">Uncharacterized protein</fullName>
    </submittedName>
</protein>
<dbReference type="Proteomes" id="UP000007174">
    <property type="component" value="Unassembled WGS sequence"/>
</dbReference>
<evidence type="ECO:0000313" key="1">
    <source>
        <dbReference type="EMBL" id="CCF45809.1"/>
    </source>
</evidence>
<sequence>THTHTHTHTLTHSHPSFSFSPSPYLFYLFALAIHPFAQALTQELCFSFSLEVPRPSCSDLTTIPTLTRLLHPVIQHLSLSLPLLLSTRVHITNCVHVVSAVTVRPHIICMYVHNIRTRAPFLRCWCCYSSKGGDDPDE</sequence>
<name>H1VZZ7_COLHI</name>
<dbReference type="EMBL" id="CACQ02008071">
    <property type="protein sequence ID" value="CCF45809.1"/>
    <property type="molecule type" value="Genomic_DNA"/>
</dbReference>
<dbReference type="HOGENOM" id="CLU_1859970_0_0_1"/>
<dbReference type="AlphaFoldDB" id="H1VZZ7"/>
<proteinExistence type="predicted"/>
<feature type="non-terminal residue" evidence="1">
    <location>
        <position position="1"/>
    </location>
</feature>
<reference evidence="2" key="1">
    <citation type="journal article" date="2012" name="Nat. Genet.">
        <title>Lifestyle transitions in plant pathogenic Colletotrichum fungi deciphered by genome and transcriptome analyses.</title>
        <authorList>
            <person name="O'Connell R.J."/>
            <person name="Thon M.R."/>
            <person name="Hacquard S."/>
            <person name="Amyotte S.G."/>
            <person name="Kleemann J."/>
            <person name="Torres M.F."/>
            <person name="Damm U."/>
            <person name="Buiate E.A."/>
            <person name="Epstein L."/>
            <person name="Alkan N."/>
            <person name="Altmueller J."/>
            <person name="Alvarado-Balderrama L."/>
            <person name="Bauser C.A."/>
            <person name="Becker C."/>
            <person name="Birren B.W."/>
            <person name="Chen Z."/>
            <person name="Choi J."/>
            <person name="Crouch J.A."/>
            <person name="Duvick J.P."/>
            <person name="Farman M.A."/>
            <person name="Gan P."/>
            <person name="Heiman D."/>
            <person name="Henrissat B."/>
            <person name="Howard R.J."/>
            <person name="Kabbage M."/>
            <person name="Koch C."/>
            <person name="Kracher B."/>
            <person name="Kubo Y."/>
            <person name="Law A.D."/>
            <person name="Lebrun M.-H."/>
            <person name="Lee Y.-H."/>
            <person name="Miyara I."/>
            <person name="Moore N."/>
            <person name="Neumann U."/>
            <person name="Nordstroem K."/>
            <person name="Panaccione D.G."/>
            <person name="Panstruga R."/>
            <person name="Place M."/>
            <person name="Proctor R.H."/>
            <person name="Prusky D."/>
            <person name="Rech G."/>
            <person name="Reinhardt R."/>
            <person name="Rollins J.A."/>
            <person name="Rounsley S."/>
            <person name="Schardl C.L."/>
            <person name="Schwartz D.C."/>
            <person name="Shenoy N."/>
            <person name="Shirasu K."/>
            <person name="Sikhakolli U.R."/>
            <person name="Stueber K."/>
            <person name="Sukno S.A."/>
            <person name="Sweigard J.A."/>
            <person name="Takano Y."/>
            <person name="Takahara H."/>
            <person name="Trail F."/>
            <person name="van der Does H.C."/>
            <person name="Voll L.M."/>
            <person name="Will I."/>
            <person name="Young S."/>
            <person name="Zeng Q."/>
            <person name="Zhang J."/>
            <person name="Zhou S."/>
            <person name="Dickman M.B."/>
            <person name="Schulze-Lefert P."/>
            <person name="Ver Loren van Themaat E."/>
            <person name="Ma L.-J."/>
            <person name="Vaillancourt L.J."/>
        </authorList>
    </citation>
    <scope>NUCLEOTIDE SEQUENCE [LARGE SCALE GENOMIC DNA]</scope>
    <source>
        <strain evidence="2">IMI 349063</strain>
    </source>
</reference>